<organism evidence="17 18">
    <name type="scientific">Strongylocentrotus purpuratus</name>
    <name type="common">Purple sea urchin</name>
    <dbReference type="NCBI Taxonomy" id="7668"/>
    <lineage>
        <taxon>Eukaryota</taxon>
        <taxon>Metazoa</taxon>
        <taxon>Echinodermata</taxon>
        <taxon>Eleutherozoa</taxon>
        <taxon>Echinozoa</taxon>
        <taxon>Echinoidea</taxon>
        <taxon>Euechinoidea</taxon>
        <taxon>Echinacea</taxon>
        <taxon>Camarodonta</taxon>
        <taxon>Echinidea</taxon>
        <taxon>Strongylocentrotidae</taxon>
        <taxon>Strongylocentrotus</taxon>
    </lineage>
</organism>
<dbReference type="GO" id="GO:0030036">
    <property type="term" value="P:actin cytoskeleton organization"/>
    <property type="evidence" value="ECO:0000318"/>
    <property type="project" value="GO_Central"/>
</dbReference>
<evidence type="ECO:0000256" key="4">
    <source>
        <dbReference type="ARBA" id="ARBA00013203"/>
    </source>
</evidence>
<dbReference type="PROSITE" id="PS50011">
    <property type="entry name" value="PROTEIN_KINASE_DOM"/>
    <property type="match status" value="1"/>
</dbReference>
<protein>
    <recommendedName>
        <fullName evidence="4">dual-specificity kinase</fullName>
        <ecNumber evidence="4">2.7.12.1</ecNumber>
    </recommendedName>
</protein>
<dbReference type="FunFam" id="3.30.200.20:FF:001576">
    <property type="entry name" value="Uncharacterized protein"/>
    <property type="match status" value="1"/>
</dbReference>
<comment type="cofactor">
    <cofactor evidence="2">
        <name>Mg(2+)</name>
        <dbReference type="ChEBI" id="CHEBI:18420"/>
    </cofactor>
</comment>
<evidence type="ECO:0000256" key="5">
    <source>
        <dbReference type="ARBA" id="ARBA00022527"/>
    </source>
</evidence>
<evidence type="ECO:0000256" key="3">
    <source>
        <dbReference type="ARBA" id="ARBA00005843"/>
    </source>
</evidence>
<comment type="catalytic activity">
    <reaction evidence="11">
        <text>L-seryl-[protein] + ATP = O-phospho-L-seryl-[protein] + ADP + H(+)</text>
        <dbReference type="Rhea" id="RHEA:17989"/>
        <dbReference type="Rhea" id="RHEA-COMP:9863"/>
        <dbReference type="Rhea" id="RHEA-COMP:11604"/>
        <dbReference type="ChEBI" id="CHEBI:15378"/>
        <dbReference type="ChEBI" id="CHEBI:29999"/>
        <dbReference type="ChEBI" id="CHEBI:30616"/>
        <dbReference type="ChEBI" id="CHEBI:83421"/>
        <dbReference type="ChEBI" id="CHEBI:456216"/>
        <dbReference type="EC" id="2.7.12.1"/>
    </reaction>
</comment>
<dbReference type="EC" id="2.7.12.1" evidence="4"/>
<evidence type="ECO:0000259" key="16">
    <source>
        <dbReference type="PROSITE" id="PS50011"/>
    </source>
</evidence>
<accession>A0A7M7PLK9</accession>
<dbReference type="GO" id="GO:0005737">
    <property type="term" value="C:cytoplasm"/>
    <property type="evidence" value="ECO:0000318"/>
    <property type="project" value="GO_Central"/>
</dbReference>
<comment type="catalytic activity">
    <reaction evidence="13">
        <text>L-tyrosyl-[protein] + ATP = O-phospho-L-tyrosyl-[protein] + ADP + H(+)</text>
        <dbReference type="Rhea" id="RHEA:10596"/>
        <dbReference type="Rhea" id="RHEA-COMP:10136"/>
        <dbReference type="Rhea" id="RHEA-COMP:20101"/>
        <dbReference type="ChEBI" id="CHEBI:15378"/>
        <dbReference type="ChEBI" id="CHEBI:30616"/>
        <dbReference type="ChEBI" id="CHEBI:46858"/>
        <dbReference type="ChEBI" id="CHEBI:61978"/>
        <dbReference type="ChEBI" id="CHEBI:456216"/>
        <dbReference type="EC" id="2.7.12.1"/>
    </reaction>
</comment>
<dbReference type="GO" id="GO:0005524">
    <property type="term" value="F:ATP binding"/>
    <property type="evidence" value="ECO:0007669"/>
    <property type="project" value="UniProtKB-UniRule"/>
</dbReference>
<dbReference type="InterPro" id="IPR000719">
    <property type="entry name" value="Prot_kinase_dom"/>
</dbReference>
<dbReference type="GO" id="GO:0046872">
    <property type="term" value="F:metal ion binding"/>
    <property type="evidence" value="ECO:0007669"/>
    <property type="project" value="UniProtKB-KW"/>
</dbReference>
<dbReference type="PANTHER" id="PTHR46485:SF5">
    <property type="entry name" value="CENTER DIVIDER, ISOFORM A"/>
    <property type="match status" value="1"/>
</dbReference>
<evidence type="ECO:0000256" key="11">
    <source>
        <dbReference type="ARBA" id="ARBA00049003"/>
    </source>
</evidence>
<feature type="binding site" evidence="14">
    <location>
        <position position="103"/>
    </location>
    <ligand>
        <name>ATP</name>
        <dbReference type="ChEBI" id="CHEBI:30616"/>
    </ligand>
</feature>
<dbReference type="InterPro" id="IPR011009">
    <property type="entry name" value="Kinase-like_dom_sf"/>
</dbReference>
<feature type="domain" description="Protein kinase" evidence="16">
    <location>
        <begin position="74"/>
        <end position="368"/>
    </location>
</feature>
<dbReference type="Gene3D" id="1.10.510.10">
    <property type="entry name" value="Transferase(Phosphotransferase) domain 1"/>
    <property type="match status" value="1"/>
</dbReference>
<dbReference type="PROSITE" id="PS00107">
    <property type="entry name" value="PROTEIN_KINASE_ATP"/>
    <property type="match status" value="1"/>
</dbReference>
<dbReference type="KEGG" id="spu:578247"/>
<evidence type="ECO:0000256" key="12">
    <source>
        <dbReference type="ARBA" id="ARBA00049308"/>
    </source>
</evidence>
<dbReference type="PANTHER" id="PTHR46485">
    <property type="entry name" value="LIM DOMAIN KINASE 1"/>
    <property type="match status" value="1"/>
</dbReference>
<reference evidence="17" key="2">
    <citation type="submission" date="2021-01" db="UniProtKB">
        <authorList>
            <consortium name="EnsemblMetazoa"/>
        </authorList>
    </citation>
    <scope>IDENTIFICATION</scope>
</reference>
<evidence type="ECO:0000256" key="2">
    <source>
        <dbReference type="ARBA" id="ARBA00001946"/>
    </source>
</evidence>
<evidence type="ECO:0000256" key="14">
    <source>
        <dbReference type="PROSITE-ProRule" id="PRU10141"/>
    </source>
</evidence>
<name>A0A7M7PLK9_STRPU</name>
<dbReference type="Gene3D" id="3.30.200.20">
    <property type="entry name" value="Phosphorylase Kinase, domain 1"/>
    <property type="match status" value="1"/>
</dbReference>
<dbReference type="Pfam" id="PF07714">
    <property type="entry name" value="PK_Tyr_Ser-Thr"/>
    <property type="match status" value="1"/>
</dbReference>
<dbReference type="SUPFAM" id="SSF56112">
    <property type="entry name" value="Protein kinase-like (PK-like)"/>
    <property type="match status" value="1"/>
</dbReference>
<evidence type="ECO:0000256" key="1">
    <source>
        <dbReference type="ARBA" id="ARBA00001936"/>
    </source>
</evidence>
<sequence>MRPIGLGLEAGSARTTMSGKDPVAPMIMSLDPTPDIDPSTATPSLSPRRSPEPRPGSSCYALRAAVGLLAMWDDFDAEKIGEGFYADVFKIRHKADGRVMVAKIGKQKIWRANQHKMIQELELLNKLQHPNVVRYMGACVKDGHIHPVLEYVSGGCLTDILADESLALSWRQKGDLATDIARGMTYLHSQNVCHRDLTSANCLVRQKPNNVLEAILTDFGLARVLGCMPDPPPNSPRTPESPEPDIIDAPNGGPMLPRIPSACMDVPRKMSVVGTAFWMAPEVLRGEEYTRQVDVFSFGIVVCEIVARITANPDDLPRTGKFGLDLQLFKEKCPGIPEPFLQIAEDCCSMDPRDRPVFAELVRRFEIIRGTLDTETSDTTCYDVNLTDIIRTNDSDDDDDDCSFGFQFQTDLQWMTNAEVDEQDCEKSFVDVLKEYAYAARQYFRVVTGFIVCLLPMLSLWMYCDLNNVLLWTSLIYASIGLVLENSTRCVEVLHSSQSIFRTLFNLISRLFSRLWNVVSLLLQRVHCTRSAGSDLNENVTYPNQNGGPTKSLQHGDTPSEVLRNTSTRVADLVPILKNRQKGPGPGAEDPESQGARKKTLLANELEETELDKLHNPNINRVLLNGRMSQKRVSFSLQNSIDRDEGDPNP</sequence>
<keyword evidence="7 14" id="KW-0547">Nucleotide-binding</keyword>
<dbReference type="InterPro" id="IPR017441">
    <property type="entry name" value="Protein_kinase_ATP_BS"/>
</dbReference>
<evidence type="ECO:0000256" key="13">
    <source>
        <dbReference type="ARBA" id="ARBA00051680"/>
    </source>
</evidence>
<comment type="cofactor">
    <cofactor evidence="1">
        <name>Mn(2+)</name>
        <dbReference type="ChEBI" id="CHEBI:29035"/>
    </cofactor>
</comment>
<dbReference type="InterPro" id="IPR008266">
    <property type="entry name" value="Tyr_kinase_AS"/>
</dbReference>
<dbReference type="GeneID" id="578247"/>
<keyword evidence="8" id="KW-0418">Kinase</keyword>
<comment type="similarity">
    <text evidence="3">Belongs to the protein kinase superfamily. TKL Ser/Thr protein kinase family.</text>
</comment>
<dbReference type="InterPro" id="IPR001245">
    <property type="entry name" value="Ser-Thr/Tyr_kinase_cat_dom"/>
</dbReference>
<feature type="region of interest" description="Disordered" evidence="15">
    <location>
        <begin position="1"/>
        <end position="56"/>
    </location>
</feature>
<dbReference type="GO" id="GO:0005634">
    <property type="term" value="C:nucleus"/>
    <property type="evidence" value="ECO:0000318"/>
    <property type="project" value="GO_Central"/>
</dbReference>
<dbReference type="Pfam" id="PF00069">
    <property type="entry name" value="Pkinase"/>
    <property type="match status" value="1"/>
</dbReference>
<dbReference type="EnsemblMetazoa" id="XM_030997409">
    <property type="protein sequence ID" value="XP_030853269"/>
    <property type="gene ID" value="LOC578247"/>
</dbReference>
<dbReference type="OrthoDB" id="20134at2759"/>
<evidence type="ECO:0000256" key="9">
    <source>
        <dbReference type="ARBA" id="ARBA00022840"/>
    </source>
</evidence>
<keyword evidence="10" id="KW-0464">Manganese</keyword>
<evidence type="ECO:0000313" key="17">
    <source>
        <dbReference type="EnsemblMetazoa" id="XP_030853269"/>
    </source>
</evidence>
<dbReference type="AlphaFoldDB" id="A0A7M7PLK9"/>
<evidence type="ECO:0000256" key="10">
    <source>
        <dbReference type="ARBA" id="ARBA00023211"/>
    </source>
</evidence>
<feature type="region of interest" description="Disordered" evidence="15">
    <location>
        <begin position="573"/>
        <end position="596"/>
    </location>
</feature>
<comment type="catalytic activity">
    <reaction evidence="12">
        <text>L-threonyl-[protein] + ATP = O-phospho-L-threonyl-[protein] + ADP + H(+)</text>
        <dbReference type="Rhea" id="RHEA:46608"/>
        <dbReference type="Rhea" id="RHEA-COMP:11060"/>
        <dbReference type="Rhea" id="RHEA-COMP:11605"/>
        <dbReference type="ChEBI" id="CHEBI:15378"/>
        <dbReference type="ChEBI" id="CHEBI:30013"/>
        <dbReference type="ChEBI" id="CHEBI:30616"/>
        <dbReference type="ChEBI" id="CHEBI:61977"/>
        <dbReference type="ChEBI" id="CHEBI:456216"/>
        <dbReference type="EC" id="2.7.12.1"/>
    </reaction>
</comment>
<evidence type="ECO:0000256" key="8">
    <source>
        <dbReference type="ARBA" id="ARBA00022777"/>
    </source>
</evidence>
<evidence type="ECO:0000313" key="18">
    <source>
        <dbReference type="Proteomes" id="UP000007110"/>
    </source>
</evidence>
<dbReference type="OMA" id="IVVCEIV"/>
<keyword evidence="6" id="KW-0808">Transferase</keyword>
<dbReference type="InterPro" id="IPR050940">
    <property type="entry name" value="Actin_reg-Ser/Thr_kinase"/>
</dbReference>
<keyword evidence="9 14" id="KW-0067">ATP-binding</keyword>
<keyword evidence="18" id="KW-1185">Reference proteome</keyword>
<reference evidence="18" key="1">
    <citation type="submission" date="2015-02" db="EMBL/GenBank/DDBJ databases">
        <title>Genome sequencing for Strongylocentrotus purpuratus.</title>
        <authorList>
            <person name="Murali S."/>
            <person name="Liu Y."/>
            <person name="Vee V."/>
            <person name="English A."/>
            <person name="Wang M."/>
            <person name="Skinner E."/>
            <person name="Han Y."/>
            <person name="Muzny D.M."/>
            <person name="Worley K.C."/>
            <person name="Gibbs R.A."/>
        </authorList>
    </citation>
    <scope>NUCLEOTIDE SEQUENCE</scope>
</reference>
<evidence type="ECO:0000256" key="6">
    <source>
        <dbReference type="ARBA" id="ARBA00022679"/>
    </source>
</evidence>
<evidence type="ECO:0000256" key="7">
    <source>
        <dbReference type="ARBA" id="ARBA00022741"/>
    </source>
</evidence>
<proteinExistence type="inferred from homology"/>
<keyword evidence="5" id="KW-0723">Serine/threonine-protein kinase</keyword>
<evidence type="ECO:0000256" key="15">
    <source>
        <dbReference type="SAM" id="MobiDB-lite"/>
    </source>
</evidence>
<dbReference type="PROSITE" id="PS00109">
    <property type="entry name" value="PROTEIN_KINASE_TYR"/>
    <property type="match status" value="1"/>
</dbReference>
<dbReference type="GO" id="GO:0004674">
    <property type="term" value="F:protein serine/threonine kinase activity"/>
    <property type="evidence" value="ECO:0000318"/>
    <property type="project" value="GO_Central"/>
</dbReference>
<dbReference type="InParanoid" id="A0A7M7PLK9"/>
<dbReference type="RefSeq" id="XP_030853269.1">
    <property type="nucleotide sequence ID" value="XM_030997409.1"/>
</dbReference>
<dbReference type="Proteomes" id="UP000007110">
    <property type="component" value="Unassembled WGS sequence"/>
</dbReference>
<feature type="region of interest" description="Disordered" evidence="15">
    <location>
        <begin position="537"/>
        <end position="560"/>
    </location>
</feature>